<dbReference type="AlphaFoldDB" id="A0A101NDP5"/>
<comment type="caution">
    <text evidence="2">The sequence shown here is derived from an EMBL/GenBank/DDBJ whole genome shotgun (WGS) entry which is preliminary data.</text>
</comment>
<reference evidence="2 3" key="1">
    <citation type="submission" date="2015-10" db="EMBL/GenBank/DDBJ databases">
        <title>Draft genome sequence of Streptomyces cellostaticus DSM 40189, type strain for the species Streptomyces cellostaticus.</title>
        <authorList>
            <person name="Ruckert C."/>
            <person name="Winkler A."/>
            <person name="Kalinowski J."/>
            <person name="Kampfer P."/>
            <person name="Glaeser S."/>
        </authorList>
    </citation>
    <scope>NUCLEOTIDE SEQUENCE [LARGE SCALE GENOMIC DNA]</scope>
    <source>
        <strain evidence="2 3">DSM 40189</strain>
    </source>
</reference>
<evidence type="ECO:0000313" key="3">
    <source>
        <dbReference type="Proteomes" id="UP000054241"/>
    </source>
</evidence>
<dbReference type="STRING" id="67285.AQI88_38360"/>
<evidence type="ECO:0000259" key="1">
    <source>
        <dbReference type="PROSITE" id="PS50075"/>
    </source>
</evidence>
<dbReference type="EMBL" id="LMWL01000083">
    <property type="protein sequence ID" value="KUM91201.1"/>
    <property type="molecule type" value="Genomic_DNA"/>
</dbReference>
<accession>A0A101NDP5</accession>
<protein>
    <recommendedName>
        <fullName evidence="1">Carrier domain-containing protein</fullName>
    </recommendedName>
</protein>
<dbReference type="InterPro" id="IPR009081">
    <property type="entry name" value="PP-bd_ACP"/>
</dbReference>
<dbReference type="Pfam" id="PF00550">
    <property type="entry name" value="PP-binding"/>
    <property type="match status" value="1"/>
</dbReference>
<gene>
    <name evidence="2" type="ORF">AQI88_38360</name>
</gene>
<proteinExistence type="predicted"/>
<dbReference type="InterPro" id="IPR036736">
    <property type="entry name" value="ACP-like_sf"/>
</dbReference>
<evidence type="ECO:0000313" key="2">
    <source>
        <dbReference type="EMBL" id="KUM91201.1"/>
    </source>
</evidence>
<dbReference type="PROSITE" id="PS50075">
    <property type="entry name" value="CARRIER"/>
    <property type="match status" value="1"/>
</dbReference>
<feature type="domain" description="Carrier" evidence="1">
    <location>
        <begin position="13"/>
        <end position="92"/>
    </location>
</feature>
<keyword evidence="3" id="KW-1185">Reference proteome</keyword>
<organism evidence="2 3">
    <name type="scientific">Streptomyces cellostaticus</name>
    <dbReference type="NCBI Taxonomy" id="67285"/>
    <lineage>
        <taxon>Bacteria</taxon>
        <taxon>Bacillati</taxon>
        <taxon>Actinomycetota</taxon>
        <taxon>Actinomycetes</taxon>
        <taxon>Kitasatosporales</taxon>
        <taxon>Streptomycetaceae</taxon>
        <taxon>Streptomyces</taxon>
    </lineage>
</organism>
<dbReference type="Gene3D" id="1.10.1200.10">
    <property type="entry name" value="ACP-like"/>
    <property type="match status" value="1"/>
</dbReference>
<name>A0A101NDP5_9ACTN</name>
<dbReference type="Proteomes" id="UP000054241">
    <property type="component" value="Unassembled WGS sequence"/>
</dbReference>
<sequence length="106" mass="11599">MKRAPFKGENVITNSSELPDQFVQILTEHFELSPDQLTPSTTFMELDMDSLALMQLVVAAEAAFGVVLPEQIMSLSSYATLGEAARMLAPPEPRRSSNFTPPMPAT</sequence>
<dbReference type="SUPFAM" id="SSF47336">
    <property type="entry name" value="ACP-like"/>
    <property type="match status" value="1"/>
</dbReference>